<dbReference type="AlphaFoldDB" id="A0A060T918"/>
<organism evidence="1">
    <name type="scientific">Blastobotrys adeninivorans</name>
    <name type="common">Yeast</name>
    <name type="synonym">Arxula adeninivorans</name>
    <dbReference type="NCBI Taxonomy" id="409370"/>
    <lineage>
        <taxon>Eukaryota</taxon>
        <taxon>Fungi</taxon>
        <taxon>Dikarya</taxon>
        <taxon>Ascomycota</taxon>
        <taxon>Saccharomycotina</taxon>
        <taxon>Dipodascomycetes</taxon>
        <taxon>Dipodascales</taxon>
        <taxon>Trichomonascaceae</taxon>
        <taxon>Blastobotrys</taxon>
    </lineage>
</organism>
<sequence length="91" mass="10443">MSPITRVLVGTNLMVLIGSFTQLINLGNLILDWDLTIKHFHIWRPVTAFFVQGSRPLQQLFAIYNRKCLFLSWTVTEFGMNADQFIKTAPS</sequence>
<dbReference type="EMBL" id="HG937693">
    <property type="protein sequence ID" value="CDP35387.1"/>
    <property type="molecule type" value="Genomic_DNA"/>
</dbReference>
<reference evidence="1" key="2">
    <citation type="submission" date="2014-06" db="EMBL/GenBank/DDBJ databases">
        <title>The complete genome of Blastobotrys (Arxula) adeninivorans LS3 - a yeast of biotechnological interest.</title>
        <authorList>
            <person name="Kunze G."/>
            <person name="Gaillardin C."/>
            <person name="Czernicka M."/>
            <person name="Durrens P."/>
            <person name="Martin T."/>
            <person name="Boer E."/>
            <person name="Gabaldon T."/>
            <person name="Cruz J."/>
            <person name="Talla E."/>
            <person name="Marck C."/>
            <person name="Goffeau A."/>
            <person name="Barbe V."/>
            <person name="Baret P."/>
            <person name="Baronian K."/>
            <person name="Beier S."/>
            <person name="Bleykasten C."/>
            <person name="Bode R."/>
            <person name="Casaregola S."/>
            <person name="Despons L."/>
            <person name="Fairhead C."/>
            <person name="Giersberg M."/>
            <person name="Gierski P."/>
            <person name="Hahnel U."/>
            <person name="Hartmann A."/>
            <person name="Jankowska D."/>
            <person name="Jubin C."/>
            <person name="Jung P."/>
            <person name="Lafontaine I."/>
            <person name="Leh-Louis V."/>
            <person name="Lemaire M."/>
            <person name="Marcet-Houben M."/>
            <person name="Mascher M."/>
            <person name="Morel G."/>
            <person name="Richard G.-F."/>
            <person name="Riechen J."/>
            <person name="Sacerdot C."/>
            <person name="Sarkar A."/>
            <person name="Savel G."/>
            <person name="Schacherer J."/>
            <person name="Sherman D."/>
            <person name="Straub M.-L."/>
            <person name="Stein N."/>
            <person name="Thierry A."/>
            <person name="Trautwein-Schult A."/>
            <person name="Westhof E."/>
            <person name="Worch S."/>
            <person name="Dujon B."/>
            <person name="Souciet J.-L."/>
            <person name="Wincker P."/>
            <person name="Scholz U."/>
            <person name="Neuveglise N."/>
        </authorList>
    </citation>
    <scope>NUCLEOTIDE SEQUENCE</scope>
    <source>
        <strain evidence="1">LS3</strain>
    </source>
</reference>
<accession>A0A060T918</accession>
<dbReference type="InterPro" id="IPR007599">
    <property type="entry name" value="DER1"/>
</dbReference>
<reference evidence="1" key="1">
    <citation type="submission" date="2014-02" db="EMBL/GenBank/DDBJ databases">
        <authorList>
            <person name="Genoscope - CEA"/>
        </authorList>
    </citation>
    <scope>NUCLEOTIDE SEQUENCE</scope>
    <source>
        <strain evidence="1">LS3</strain>
    </source>
</reference>
<name>A0A060T918_BLAAD</name>
<gene>
    <name evidence="1" type="ORF">GNLVRS02_ARAD1C34254g</name>
</gene>
<dbReference type="Pfam" id="PF04511">
    <property type="entry name" value="DER1"/>
    <property type="match status" value="1"/>
</dbReference>
<evidence type="ECO:0000313" key="1">
    <source>
        <dbReference type="EMBL" id="CDP35387.1"/>
    </source>
</evidence>
<proteinExistence type="predicted"/>
<protein>
    <submittedName>
        <fullName evidence="1">ARAD1C34254p</fullName>
    </submittedName>
</protein>